<dbReference type="Proteomes" id="UP000050525">
    <property type="component" value="Unassembled WGS sequence"/>
</dbReference>
<dbReference type="AlphaFoldDB" id="A0A151N2G5"/>
<evidence type="ECO:0000256" key="1">
    <source>
        <dbReference type="SAM" id="MobiDB-lite"/>
    </source>
</evidence>
<dbReference type="EMBL" id="AKHW03004113">
    <property type="protein sequence ID" value="KYO30962.1"/>
    <property type="molecule type" value="Genomic_DNA"/>
</dbReference>
<reference evidence="2 3" key="1">
    <citation type="journal article" date="2012" name="Genome Biol.">
        <title>Sequencing three crocodilian genomes to illuminate the evolution of archosaurs and amniotes.</title>
        <authorList>
            <person name="St John J.A."/>
            <person name="Braun E.L."/>
            <person name="Isberg S.R."/>
            <person name="Miles L.G."/>
            <person name="Chong A.Y."/>
            <person name="Gongora J."/>
            <person name="Dalzell P."/>
            <person name="Moran C."/>
            <person name="Bed'hom B."/>
            <person name="Abzhanov A."/>
            <person name="Burgess S.C."/>
            <person name="Cooksey A.M."/>
            <person name="Castoe T.A."/>
            <person name="Crawford N.G."/>
            <person name="Densmore L.D."/>
            <person name="Drew J.C."/>
            <person name="Edwards S.V."/>
            <person name="Faircloth B.C."/>
            <person name="Fujita M.K."/>
            <person name="Greenwold M.J."/>
            <person name="Hoffmann F.G."/>
            <person name="Howard J.M."/>
            <person name="Iguchi T."/>
            <person name="Janes D.E."/>
            <person name="Khan S.Y."/>
            <person name="Kohno S."/>
            <person name="de Koning A.J."/>
            <person name="Lance S.L."/>
            <person name="McCarthy F.M."/>
            <person name="McCormack J.E."/>
            <person name="Merchant M.E."/>
            <person name="Peterson D.G."/>
            <person name="Pollock D.D."/>
            <person name="Pourmand N."/>
            <person name="Raney B.J."/>
            <person name="Roessler K.A."/>
            <person name="Sanford J.R."/>
            <person name="Sawyer R.H."/>
            <person name="Schmidt C.J."/>
            <person name="Triplett E.W."/>
            <person name="Tuberville T.D."/>
            <person name="Venegas-Anaya M."/>
            <person name="Howard J.T."/>
            <person name="Jarvis E.D."/>
            <person name="Guillette L.J.Jr."/>
            <person name="Glenn T.C."/>
            <person name="Green R.E."/>
            <person name="Ray D.A."/>
        </authorList>
    </citation>
    <scope>NUCLEOTIDE SEQUENCE [LARGE SCALE GENOMIC DNA]</scope>
    <source>
        <strain evidence="2">KSC_2009_1</strain>
    </source>
</reference>
<evidence type="ECO:0000313" key="2">
    <source>
        <dbReference type="EMBL" id="KYO30962.1"/>
    </source>
</evidence>
<evidence type="ECO:0000313" key="3">
    <source>
        <dbReference type="Proteomes" id="UP000050525"/>
    </source>
</evidence>
<accession>A0A151N2G5</accession>
<organism evidence="2 3">
    <name type="scientific">Alligator mississippiensis</name>
    <name type="common">American alligator</name>
    <dbReference type="NCBI Taxonomy" id="8496"/>
    <lineage>
        <taxon>Eukaryota</taxon>
        <taxon>Metazoa</taxon>
        <taxon>Chordata</taxon>
        <taxon>Craniata</taxon>
        <taxon>Vertebrata</taxon>
        <taxon>Euteleostomi</taxon>
        <taxon>Archelosauria</taxon>
        <taxon>Archosauria</taxon>
        <taxon>Crocodylia</taxon>
        <taxon>Alligatoridae</taxon>
        <taxon>Alligatorinae</taxon>
        <taxon>Alligator</taxon>
    </lineage>
</organism>
<gene>
    <name evidence="2" type="ORF">Y1Q_0016358</name>
</gene>
<proteinExistence type="predicted"/>
<keyword evidence="3" id="KW-1185">Reference proteome</keyword>
<sequence length="81" mass="9327">MYMDCLHVSFHSCPLLLEQRSTIRSLRSQGQYGERQEKEVLSSSLRIQKAGESCDLQEMEGETPDASKLTSFWSLQEDRQS</sequence>
<protein>
    <submittedName>
        <fullName evidence="2">Uncharacterized protein</fullName>
    </submittedName>
</protein>
<name>A0A151N2G5_ALLMI</name>
<comment type="caution">
    <text evidence="2">The sequence shown here is derived from an EMBL/GenBank/DDBJ whole genome shotgun (WGS) entry which is preliminary data.</text>
</comment>
<feature type="region of interest" description="Disordered" evidence="1">
    <location>
        <begin position="53"/>
        <end position="81"/>
    </location>
</feature>